<sequence length="138" mass="16239">MGCTNGGNLMAQEKKLYRSIQKIIRVTPEENRLLKERMSLYDFKNFNTYARYLLLTGEIIQVDFSELIKLRTAINRIGTNINQLARYVNTNEEISLEQYQTLQANLAEVKQLMESHFNQEMKLLEARLNEKRDDNGLY</sequence>
<proteinExistence type="predicted"/>
<evidence type="ECO:0000313" key="3">
    <source>
        <dbReference type="Proteomes" id="UP000182764"/>
    </source>
</evidence>
<keyword evidence="1" id="KW-0175">Coiled coil</keyword>
<organism evidence="2 3">
    <name type="scientific">Streptococcus gallolyticus</name>
    <dbReference type="NCBI Taxonomy" id="315405"/>
    <lineage>
        <taxon>Bacteria</taxon>
        <taxon>Bacillati</taxon>
        <taxon>Bacillota</taxon>
        <taxon>Bacilli</taxon>
        <taxon>Lactobacillales</taxon>
        <taxon>Streptococcaceae</taxon>
        <taxon>Streptococcus</taxon>
    </lineage>
</organism>
<dbReference type="InterPro" id="IPR053842">
    <property type="entry name" value="NikA-like"/>
</dbReference>
<dbReference type="EMBL" id="FOBM01000020">
    <property type="protein sequence ID" value="SEM37939.1"/>
    <property type="molecule type" value="Genomic_DNA"/>
</dbReference>
<accession>A0A1H7XYB5</accession>
<evidence type="ECO:0000313" key="2">
    <source>
        <dbReference type="EMBL" id="SEM37939.1"/>
    </source>
</evidence>
<name>A0A1H7XYB5_9STRE</name>
<feature type="coiled-coil region" evidence="1">
    <location>
        <begin position="99"/>
        <end position="134"/>
    </location>
</feature>
<evidence type="ECO:0000256" key="1">
    <source>
        <dbReference type="SAM" id="Coils"/>
    </source>
</evidence>
<protein>
    <submittedName>
        <fullName evidence="2">Mobilisation protein (MobC)</fullName>
    </submittedName>
</protein>
<dbReference type="Pfam" id="PF21983">
    <property type="entry name" value="NikA-like"/>
    <property type="match status" value="1"/>
</dbReference>
<dbReference type="Proteomes" id="UP000182764">
    <property type="component" value="Unassembled WGS sequence"/>
</dbReference>
<reference evidence="2 3" key="1">
    <citation type="submission" date="2016-10" db="EMBL/GenBank/DDBJ databases">
        <authorList>
            <person name="de Groot N.N."/>
        </authorList>
    </citation>
    <scope>NUCLEOTIDE SEQUENCE [LARGE SCALE GENOMIC DNA]</scope>
    <source>
        <strain evidence="2 3">VTM1R29</strain>
    </source>
</reference>
<gene>
    <name evidence="2" type="ORF">SAMN04487839_1204</name>
</gene>
<dbReference type="AlphaFoldDB" id="A0A1H7XYB5"/>